<evidence type="ECO:0008006" key="3">
    <source>
        <dbReference type="Google" id="ProtNLM"/>
    </source>
</evidence>
<dbReference type="AlphaFoldDB" id="Q13JJ1"/>
<dbReference type="KEGG" id="bxe:Bxe_B0195"/>
<dbReference type="Proteomes" id="UP000001817">
    <property type="component" value="Chromosome 2"/>
</dbReference>
<evidence type="ECO:0000313" key="2">
    <source>
        <dbReference type="Proteomes" id="UP000001817"/>
    </source>
</evidence>
<accession>Q13JJ1</accession>
<evidence type="ECO:0000313" key="1">
    <source>
        <dbReference type="EMBL" id="ABE35748.1"/>
    </source>
</evidence>
<proteinExistence type="predicted"/>
<organism evidence="1 2">
    <name type="scientific">Paraburkholderia xenovorans (strain LB400)</name>
    <dbReference type="NCBI Taxonomy" id="266265"/>
    <lineage>
        <taxon>Bacteria</taxon>
        <taxon>Pseudomonadati</taxon>
        <taxon>Pseudomonadota</taxon>
        <taxon>Betaproteobacteria</taxon>
        <taxon>Burkholderiales</taxon>
        <taxon>Burkholderiaceae</taxon>
        <taxon>Paraburkholderia</taxon>
    </lineage>
</organism>
<keyword evidence="2" id="KW-1185">Reference proteome</keyword>
<dbReference type="InterPro" id="IPR021945">
    <property type="entry name" value="DUF3562"/>
</dbReference>
<dbReference type="Pfam" id="PF12085">
    <property type="entry name" value="DUF3562"/>
    <property type="match status" value="1"/>
</dbReference>
<dbReference type="EMBL" id="CP000271">
    <property type="protein sequence ID" value="ABE35748.1"/>
    <property type="molecule type" value="Genomic_DNA"/>
</dbReference>
<dbReference type="STRING" id="266265.Bxe_B0195"/>
<reference evidence="1 2" key="1">
    <citation type="journal article" date="2006" name="Proc. Natl. Acad. Sci. U.S.A.">
        <title>Burkholderia xenovorans LB400 harbors a multi-replicon, 9.73-Mbp genome shaped for versatility.</title>
        <authorList>
            <person name="Chain P.S."/>
            <person name="Denef V.J."/>
            <person name="Konstantinidis K.T."/>
            <person name="Vergez L.M."/>
            <person name="Agullo L."/>
            <person name="Reyes V.L."/>
            <person name="Hauser L."/>
            <person name="Cordova M."/>
            <person name="Gomez L."/>
            <person name="Gonzalez M."/>
            <person name="Land M."/>
            <person name="Lao V."/>
            <person name="Larimer F."/>
            <person name="LiPuma J.J."/>
            <person name="Mahenthiralingam E."/>
            <person name="Malfatti S.A."/>
            <person name="Marx C.J."/>
            <person name="Parnell J.J."/>
            <person name="Ramette A."/>
            <person name="Richardson P."/>
            <person name="Seeger M."/>
            <person name="Smith D."/>
            <person name="Spilker T."/>
            <person name="Sul W.J."/>
            <person name="Tsoi T.V."/>
            <person name="Ulrich L.E."/>
            <person name="Zhulin I.B."/>
            <person name="Tiedje J.M."/>
        </authorList>
    </citation>
    <scope>NUCLEOTIDE SEQUENCE [LARGE SCALE GENOMIC DNA]</scope>
    <source>
        <strain evidence="1 2">LB400</strain>
    </source>
</reference>
<dbReference type="eggNOG" id="ENOG503172H">
    <property type="taxonomic scope" value="Bacteria"/>
</dbReference>
<name>Q13JJ1_PARXL</name>
<gene>
    <name evidence="1" type="ORF">Bxe_B0195</name>
</gene>
<protein>
    <recommendedName>
        <fullName evidence="3">DUF3562 domain-containing protein</fullName>
    </recommendedName>
</protein>
<sequence length="71" mass="8234">MEKPMSQPEPNVDELMRSIAEETDTPTETVSKLYADIVAVYRQDARVFDYVPLFAAKKVRNQLRHSADRKH</sequence>